<dbReference type="GO" id="GO:0033785">
    <property type="term" value="F:heptose 7-phosphate kinase activity"/>
    <property type="evidence" value="ECO:0007669"/>
    <property type="project" value="TreeGrafter"/>
</dbReference>
<gene>
    <name evidence="4" type="ORF">MMKA1_03870</name>
</gene>
<dbReference type="AlphaFoldDB" id="A0A2Z5PLV2"/>
<dbReference type="Gene3D" id="3.40.1190.20">
    <property type="match status" value="1"/>
</dbReference>
<dbReference type="InterPro" id="IPR029056">
    <property type="entry name" value="Ribokinase-like"/>
</dbReference>
<dbReference type="InterPro" id="IPR011611">
    <property type="entry name" value="PfkB_dom"/>
</dbReference>
<dbReference type="SUPFAM" id="SSF53613">
    <property type="entry name" value="Ribokinase-like"/>
    <property type="match status" value="1"/>
</dbReference>
<keyword evidence="1 4" id="KW-0808">Transferase</keyword>
<dbReference type="GO" id="GO:0005829">
    <property type="term" value="C:cytosol"/>
    <property type="evidence" value="ECO:0007669"/>
    <property type="project" value="TreeGrafter"/>
</dbReference>
<evidence type="ECO:0000256" key="2">
    <source>
        <dbReference type="ARBA" id="ARBA00022777"/>
    </source>
</evidence>
<dbReference type="GeneID" id="41278804"/>
<protein>
    <submittedName>
        <fullName evidence="4">D,D-heptose 1-phosphate synthase</fullName>
        <ecNumber evidence="4">2.7.1.-</ecNumber>
    </submittedName>
</protein>
<dbReference type="PANTHER" id="PTHR46969:SF1">
    <property type="entry name" value="BIFUNCTIONAL PROTEIN HLDE"/>
    <property type="match status" value="1"/>
</dbReference>
<dbReference type="GO" id="GO:0033786">
    <property type="term" value="F:heptose-1-phosphate adenylyltransferase activity"/>
    <property type="evidence" value="ECO:0007669"/>
    <property type="project" value="TreeGrafter"/>
</dbReference>
<evidence type="ECO:0000256" key="1">
    <source>
        <dbReference type="ARBA" id="ARBA00022679"/>
    </source>
</evidence>
<evidence type="ECO:0000313" key="4">
    <source>
        <dbReference type="EMBL" id="BAP60504.1"/>
    </source>
</evidence>
<accession>A0A2Z5PLV2</accession>
<dbReference type="CDD" id="cd01172">
    <property type="entry name" value="RfaE_like"/>
    <property type="match status" value="1"/>
</dbReference>
<evidence type="ECO:0000259" key="3">
    <source>
        <dbReference type="Pfam" id="PF00294"/>
    </source>
</evidence>
<reference evidence="4 5" key="1">
    <citation type="submission" date="2009-06" db="EMBL/GenBank/DDBJ databases">
        <title>Molecular Evidence for Microbiologically Influenced Corrosion from genome of Methanogen.</title>
        <authorList>
            <person name="Ito N."/>
            <person name="Tsurumaru H."/>
            <person name="Shimizu A."/>
            <person name="Harada T."/>
            <person name="Hosoyama A."/>
            <person name="Horikawa H."/>
            <person name="Wakai S."/>
            <person name="Sasaki K."/>
            <person name="Nishijima K."/>
            <person name="Ataku H."/>
            <person name="Yamazaki J."/>
            <person name="Mise M."/>
            <person name="Yamazaki S."/>
            <person name="Tanikawa S."/>
            <person name="Harayama S."/>
            <person name="Fujita N."/>
        </authorList>
    </citation>
    <scope>NUCLEOTIDE SEQUENCE [LARGE SCALE GENOMIC DNA]</scope>
    <source>
        <strain evidence="5">KA1 ( NBRC 102054)</strain>
    </source>
</reference>
<dbReference type="Proteomes" id="UP000264208">
    <property type="component" value="Chromosome"/>
</dbReference>
<proteinExistence type="predicted"/>
<dbReference type="PANTHER" id="PTHR46969">
    <property type="entry name" value="BIFUNCTIONAL PROTEIN HLDE"/>
    <property type="match status" value="1"/>
</dbReference>
<keyword evidence="2" id="KW-0418">Kinase</keyword>
<sequence length="307" mass="33855">MITVLGEVMLDKFTYGKVERINPEAPVPILSVITKKYAVGGAGNVANNIASLKVPVNLISSANLNDEFGKKIVEMCSNNNISCKFVSDGRPTILKHRFVALGYNQQLLRADYEEKKPFSETIIDEILLYFKNLKDESDILVISDYNKGLLNRKLVEGLKHEFKGKIIVDPKPENIELYSDVYLIKPNIFEASKILGKEILNTDESVESAGIELVEKLNSNIVITRSEKGVSAFTKNGKIEHISTNVRDVHDVSGAGDTFIATLSYAIDRGYDLIDAVKLANSASSIVVSKLGTSTVTLEELFGDNHE</sequence>
<dbReference type="GO" id="GO:0016773">
    <property type="term" value="F:phosphotransferase activity, alcohol group as acceptor"/>
    <property type="evidence" value="ECO:0007669"/>
    <property type="project" value="InterPro"/>
</dbReference>
<dbReference type="KEGG" id="mmak:MMKA1_03870"/>
<feature type="domain" description="Carbohydrate kinase PfkB" evidence="3">
    <location>
        <begin position="2"/>
        <end position="295"/>
    </location>
</feature>
<dbReference type="InterPro" id="IPR011913">
    <property type="entry name" value="RfaE_dom_I"/>
</dbReference>
<dbReference type="RefSeq" id="WP_146778009.1">
    <property type="nucleotide sequence ID" value="NZ_AP011526.1"/>
</dbReference>
<organism evidence="4 5">
    <name type="scientific">Methanococcus maripaludis KA1</name>
    <dbReference type="NCBI Taxonomy" id="637914"/>
    <lineage>
        <taxon>Archaea</taxon>
        <taxon>Methanobacteriati</taxon>
        <taxon>Methanobacteriota</taxon>
        <taxon>Methanomada group</taxon>
        <taxon>Methanococci</taxon>
        <taxon>Methanococcales</taxon>
        <taxon>Methanococcaceae</taxon>
        <taxon>Methanococcus</taxon>
    </lineage>
</organism>
<evidence type="ECO:0000313" key="5">
    <source>
        <dbReference type="Proteomes" id="UP000264208"/>
    </source>
</evidence>
<name>A0A2Z5PLV2_METMI</name>
<dbReference type="Pfam" id="PF00294">
    <property type="entry name" value="PfkB"/>
    <property type="match status" value="1"/>
</dbReference>
<dbReference type="EC" id="2.7.1.-" evidence="4"/>
<dbReference type="EMBL" id="AP011526">
    <property type="protein sequence ID" value="BAP60504.1"/>
    <property type="molecule type" value="Genomic_DNA"/>
</dbReference>